<reference evidence="3 6" key="2">
    <citation type="submission" date="2017-10" db="EMBL/GenBank/DDBJ databases">
        <title>Draft genomes of the Enterococcus faecium isolated from human feces before and after Helicobacter pylori eradication therapy.</title>
        <authorList>
            <person name="Prianichniikov N.A."/>
            <person name="Glushchenko O.E."/>
            <person name="Malakhova M.V."/>
        </authorList>
    </citation>
    <scope>NUCLEOTIDE SEQUENCE [LARGE SCALE GENOMIC DNA]</scope>
    <source>
        <strain evidence="3 6">Hp_5-7</strain>
    </source>
</reference>
<dbReference type="Proteomes" id="UP000249070">
    <property type="component" value="Unassembled WGS sequence"/>
</dbReference>
<evidence type="ECO:0000313" key="2">
    <source>
        <dbReference type="EMBL" id="OOL84005.1"/>
    </source>
</evidence>
<dbReference type="Proteomes" id="UP000191171">
    <property type="component" value="Unassembled WGS sequence"/>
</dbReference>
<evidence type="ECO:0000313" key="6">
    <source>
        <dbReference type="Proteomes" id="UP000224303"/>
    </source>
</evidence>
<evidence type="ECO:0000313" key="5">
    <source>
        <dbReference type="Proteomes" id="UP000191171"/>
    </source>
</evidence>
<proteinExistence type="predicted"/>
<evidence type="ECO:0000313" key="1">
    <source>
        <dbReference type="EMBL" id="KAB7577199.1"/>
    </source>
</evidence>
<gene>
    <name evidence="2" type="ORF">B1P95_00665</name>
    <name evidence="3" type="ORF">CQR37_00935</name>
    <name evidence="4" type="ORF">DKP91_01345</name>
    <name evidence="1" type="ORF">GBM73_07670</name>
</gene>
<evidence type="ECO:0000313" key="7">
    <source>
        <dbReference type="Proteomes" id="UP000249070"/>
    </source>
</evidence>
<accession>A0A1M2WK11</accession>
<dbReference type="EMBL" id="MVGJ01000004">
    <property type="protein sequence ID" value="OOL84005.1"/>
    <property type="molecule type" value="Genomic_DNA"/>
</dbReference>
<evidence type="ECO:0000313" key="8">
    <source>
        <dbReference type="Proteomes" id="UP000469871"/>
    </source>
</evidence>
<reference evidence="4 7" key="3">
    <citation type="submission" date="2018-05" db="EMBL/GenBank/DDBJ databases">
        <title>Vancomycin-resistant Enterococcus faecium strain from Chelyabinsk, Russia.</title>
        <authorList>
            <person name="Gostev V."/>
            <person name="Goncharov A."/>
            <person name="Kolodzhieva V."/>
            <person name="Suvorov A."/>
            <person name="Sidorenko S."/>
            <person name="Zueva L."/>
        </authorList>
    </citation>
    <scope>NUCLEOTIDE SEQUENCE [LARGE SCALE GENOMIC DNA]</scope>
    <source>
        <strain evidence="4 7">20</strain>
    </source>
</reference>
<evidence type="ECO:0000313" key="4">
    <source>
        <dbReference type="EMBL" id="PZM56938.1"/>
    </source>
</evidence>
<organism evidence="2 5">
    <name type="scientific">Enterococcus faecium</name>
    <name type="common">Streptococcus faecium</name>
    <dbReference type="NCBI Taxonomy" id="1352"/>
    <lineage>
        <taxon>Bacteria</taxon>
        <taxon>Bacillati</taxon>
        <taxon>Bacillota</taxon>
        <taxon>Bacilli</taxon>
        <taxon>Lactobacillales</taxon>
        <taxon>Enterococcaceae</taxon>
        <taxon>Enterococcus</taxon>
    </lineage>
</organism>
<dbReference type="EMBL" id="QHGU01000004">
    <property type="protein sequence ID" value="PZM56938.1"/>
    <property type="molecule type" value="Genomic_DNA"/>
</dbReference>
<comment type="caution">
    <text evidence="2">The sequence shown here is derived from an EMBL/GenBank/DDBJ whole genome shotgun (WGS) entry which is preliminary data.</text>
</comment>
<evidence type="ECO:0000313" key="3">
    <source>
        <dbReference type="EMBL" id="PHL22718.1"/>
    </source>
</evidence>
<dbReference type="EMBL" id="WEFP01000001">
    <property type="protein sequence ID" value="KAB7577199.1"/>
    <property type="molecule type" value="Genomic_DNA"/>
</dbReference>
<dbReference type="AlphaFoldDB" id="A0A1M2WK11"/>
<dbReference type="EMBL" id="PCGC01000002">
    <property type="protein sequence ID" value="PHL22718.1"/>
    <property type="molecule type" value="Genomic_DNA"/>
</dbReference>
<reference evidence="2 5" key="1">
    <citation type="submission" date="2017-02" db="EMBL/GenBank/DDBJ databases">
        <title>Clonality and virulence of isolates of VRE in Hematopoietic Stem Cell Transplanted (HSCT) patients.</title>
        <authorList>
            <person name="Marchi A.P."/>
            <person name="Martins R.C."/>
            <person name="Marie S.K."/>
            <person name="Levin A.S."/>
            <person name="Costa S.F."/>
        </authorList>
    </citation>
    <scope>NUCLEOTIDE SEQUENCE [LARGE SCALE GENOMIC DNA]</scope>
    <source>
        <strain evidence="2 5">LIM1759</strain>
    </source>
</reference>
<reference evidence="1 8" key="4">
    <citation type="submission" date="2019-10" db="EMBL/GenBank/DDBJ databases">
        <title>Evolutionary dynamics of vancomycin-resistant Enterococcus faecium during gastrointestinal tract colonization and bloodstream infection in immunocompromised pediatric patients.</title>
        <authorList>
            <person name="Chilambi G.S."/>
            <person name="Nordstrom H.R."/>
            <person name="Evans D.R."/>
            <person name="Ferrolino J."/>
            <person name="Hayden R.T."/>
            <person name="Maron G.M."/>
            <person name="Vo A.N."/>
            <person name="Gilmore M.S."/>
            <person name="Wolf J."/>
            <person name="Rosch J.W."/>
            <person name="Van Tyne D."/>
        </authorList>
    </citation>
    <scope>NUCLEOTIDE SEQUENCE [LARGE SCALE GENOMIC DNA]</scope>
    <source>
        <strain evidence="1 8">VRECG27</strain>
    </source>
</reference>
<dbReference type="Proteomes" id="UP000469871">
    <property type="component" value="Unassembled WGS sequence"/>
</dbReference>
<dbReference type="Proteomes" id="UP000224303">
    <property type="component" value="Unassembled WGS sequence"/>
</dbReference>
<protein>
    <submittedName>
        <fullName evidence="2">Uncharacterized protein</fullName>
    </submittedName>
</protein>
<name>A0A1M2WK11_ENTFC</name>
<sequence>MKTLHFLKKIILNKTQNVDLTRIARRNDVLCFCFNFSAKQLPGMVLAPDFDEEQYRNNYR</sequence>